<dbReference type="Proteomes" id="UP001159427">
    <property type="component" value="Unassembled WGS sequence"/>
</dbReference>
<evidence type="ECO:0000313" key="1">
    <source>
        <dbReference type="EMBL" id="CAH3029231.1"/>
    </source>
</evidence>
<keyword evidence="2" id="KW-1185">Reference proteome</keyword>
<comment type="caution">
    <text evidence="1">The sequence shown here is derived from an EMBL/GenBank/DDBJ whole genome shotgun (WGS) entry which is preliminary data.</text>
</comment>
<protein>
    <submittedName>
        <fullName evidence="1">Uncharacterized protein</fullName>
    </submittedName>
</protein>
<accession>A0ABN8MPA0</accession>
<name>A0ABN8MPA0_9CNID</name>
<organism evidence="1 2">
    <name type="scientific">Porites evermanni</name>
    <dbReference type="NCBI Taxonomy" id="104178"/>
    <lineage>
        <taxon>Eukaryota</taxon>
        <taxon>Metazoa</taxon>
        <taxon>Cnidaria</taxon>
        <taxon>Anthozoa</taxon>
        <taxon>Hexacorallia</taxon>
        <taxon>Scleractinia</taxon>
        <taxon>Fungiina</taxon>
        <taxon>Poritidae</taxon>
        <taxon>Porites</taxon>
    </lineage>
</organism>
<gene>
    <name evidence="1" type="ORF">PEVE_00035772</name>
</gene>
<reference evidence="1 2" key="1">
    <citation type="submission" date="2022-05" db="EMBL/GenBank/DDBJ databases">
        <authorList>
            <consortium name="Genoscope - CEA"/>
            <person name="William W."/>
        </authorList>
    </citation>
    <scope>NUCLEOTIDE SEQUENCE [LARGE SCALE GENOMIC DNA]</scope>
</reference>
<proteinExistence type="predicted"/>
<evidence type="ECO:0000313" key="2">
    <source>
        <dbReference type="Proteomes" id="UP001159427"/>
    </source>
</evidence>
<sequence length="90" mass="10993">MCMALQYKERSYYCTIIHLPVLEAHVQQQFFVHFFKPHFATEQRPVLMDELVEWYQLKHPPQSSSAWKKLLCQRNVTEWLNIKMAKFRSY</sequence>
<dbReference type="EMBL" id="CALNXI010000559">
    <property type="protein sequence ID" value="CAH3029231.1"/>
    <property type="molecule type" value="Genomic_DNA"/>
</dbReference>